<accession>A0A2N3PU10</accession>
<dbReference type="Pfam" id="PF20248">
    <property type="entry name" value="DUF6603"/>
    <property type="match status" value="1"/>
</dbReference>
<evidence type="ECO:0000313" key="4">
    <source>
        <dbReference type="Proteomes" id="UP000233293"/>
    </source>
</evidence>
<feature type="domain" description="DUF6603" evidence="2">
    <location>
        <begin position="2123"/>
        <end position="2609"/>
    </location>
</feature>
<evidence type="ECO:0000259" key="2">
    <source>
        <dbReference type="Pfam" id="PF20248"/>
    </source>
</evidence>
<evidence type="ECO:0000256" key="1">
    <source>
        <dbReference type="SAM" id="MobiDB-lite"/>
    </source>
</evidence>
<feature type="region of interest" description="Disordered" evidence="1">
    <location>
        <begin position="3207"/>
        <end position="3227"/>
    </location>
</feature>
<reference evidence="4" key="1">
    <citation type="submission" date="2017-12" db="EMBL/GenBank/DDBJ databases">
        <title>Draft genome sequence of Telmatospirillum siberiense 26-4b1T, an acidotolerant peatland alphaproteobacterium potentially involved in sulfur cycling.</title>
        <authorList>
            <person name="Hausmann B."/>
            <person name="Pjevac P."/>
            <person name="Schreck K."/>
            <person name="Herbold C.W."/>
            <person name="Daims H."/>
            <person name="Wagner M."/>
            <person name="Pester M."/>
            <person name="Loy A."/>
        </authorList>
    </citation>
    <scope>NUCLEOTIDE SEQUENCE [LARGE SCALE GENOMIC DNA]</scope>
    <source>
        <strain evidence="4">26-4b1</strain>
    </source>
</reference>
<proteinExistence type="predicted"/>
<name>A0A2N3PU10_9PROT</name>
<dbReference type="RefSeq" id="WP_101251350.1">
    <property type="nucleotide sequence ID" value="NZ_PIUM01000016.1"/>
</dbReference>
<gene>
    <name evidence="3" type="ORF">CWS72_14555</name>
</gene>
<organism evidence="3 4">
    <name type="scientific">Telmatospirillum siberiense</name>
    <dbReference type="NCBI Taxonomy" id="382514"/>
    <lineage>
        <taxon>Bacteria</taxon>
        <taxon>Pseudomonadati</taxon>
        <taxon>Pseudomonadota</taxon>
        <taxon>Alphaproteobacteria</taxon>
        <taxon>Rhodospirillales</taxon>
        <taxon>Rhodospirillaceae</taxon>
        <taxon>Telmatospirillum</taxon>
    </lineage>
</organism>
<keyword evidence="4" id="KW-1185">Reference proteome</keyword>
<dbReference type="InterPro" id="IPR046538">
    <property type="entry name" value="DUF6603"/>
</dbReference>
<comment type="caution">
    <text evidence="3">The sequence shown here is derived from an EMBL/GenBank/DDBJ whole genome shotgun (WGS) entry which is preliminary data.</text>
</comment>
<feature type="compositionally biased region" description="Low complexity" evidence="1">
    <location>
        <begin position="3207"/>
        <end position="3225"/>
    </location>
</feature>
<feature type="region of interest" description="Disordered" evidence="1">
    <location>
        <begin position="2066"/>
        <end position="2091"/>
    </location>
</feature>
<sequence length="3255" mass="340181">MAPFDAQRDNRTIMARRRARQAGRGKEALHRPLLLPSGRSMPTPVVASADNGEIKFQGIEPALGTLGLLIGLLREDKTSDAGANGVDPQAPVYVLVPEWFQTPLANLQTSFNENSDQLAALMSQLLGAATGQALGVPIKDAALLGTWYPLVQPVAGKAHGFYLVSQTKDEHQIFGLGVLGRWDVPSSQPLLSIDVWGTVPMLRVGKGTVQPVVSESGYPLTVGMAVEGVAGKPLFDMEGISFDGVKVTASLDLAKPSVDVSVVALRLKLPGDKEASDRSLTELLALSGTQIQDTIAGLFIGALSQISETAANEARYLLPVLGIKSQVPGVDIPVPQMRWDQFLSLAIKGGDLSLPFKNWFGTLTSNPPQLAAWMAAIGGAVGSSTTVRGGGTRADPFAVVLLDLSQSTPAVGTLAFTMGSTVTDDGIRLIYPGLGFDAVPRALGSSSAVIRAEAALDLAQFKVISGSAGFGTPTALSFTMGISLTDRDSGKKLAEYNGFSADSLSAGIGLSVGDPVPVPRLTLDNVVTPTGPYATIDLLNPGELAAAAEQLLPAMVQQQLEKLLGITYGGTPVPYASNVAALIGVVPPVLPAGGTWPSDDLPPPFSAPRIMTTIADPLSALGTYYYNVLTTKKQVAGRQAFVWLVEELAGLIALADAGGATIAVTGNGTPDDPWGASLTVAGTKLPAQLTGYTRPGTRPGGEVSELVIGLALEPQLEFNGTRINPSLLFDLISIDLPAPGSKAPLAGLWAPLLASVLSLPDGFTSSRIGGAVFSVGPSKLSGRWSRTDGWAVSLLVSDPVLEVDGQRIALGQSLDFADPTALQDLVRNEVAAFLDMISGLLGVALLRMDNRAGIAVAGIFGLLKDIASAEGFPSNLKWPDIDVLQLDTFSNPWPAIRRQIARDLATPETAGAVLSLLGWTLDDSLTEAPMVPGAGTPDDPYRLAMKHCPFDLQVWTRENSTIAGIGLCRRLTARFDAAGSLGPIDTVTDFRLDALEFDLNTGKPIWGEQAPKTGVLTTVSRAAGPLVPTTAEAELGSVQMGLTVLIRSDGQVDVAPVLTLYDVTLPGERPSDELTLAQMLAPAFGDRLLSAALALVNAGIASLCRSAVADRTFQQSYTLLADLGIALPYDFDKGAGTFGVNPGGWLGLVSDPSRFSTTQFSLLLIDPPKRRALFDFLQARLGISLPKIPQPVLDLLAALDILGPADQGYPLRPAGMLAYVQAPFATLTDKVRALLADADRLAALKTQLKGTLAPPDFGAFTFTAVNGSTLTLEIKPENAPILAGVMRVMGAVRLDLDTPSLTAELRGYIPMLGLGPLASLTFGAANLLEPRPRLAVAFGDGQVPAPAPVELYPFESTQLVDQLSTTVPVYALSVLTNIVVEGELLNRYPLVRQVFAGLGLAREIDGQWRMPALPGLLKDPLGWLMSEGVLGKNGQFDVAGFARWLSGLPQIDGPYGLKVVPVADGVTVSGMPYGIGFSLTGGDDLAVIALKTENQKISSGAAMLDTLSLGVQLGPLAAPGFVGTAHLSKAVGSSDPFFVKAGYNRGFSLSIGQQSGGTAAISLDLLPYRGLGSLLEQLARQLPAVVINQVVPALLDGLDKAGAGDFVARMRTAGKKLDVAGLITQLSTLDPLTLANVEAKALTWLRDRLNQTNAPATAEAVVALLDGFIPGTIGSRGGLVTYTPSDKLPLTLLTGMDDVAGPPILGVWAELQLPDVGRVRPRVRRTGLGVALTGDPSPTFTFGAGITLAFEDDTGPTLGMNFVLDTAGRPSLVVDIDPVGSAVTGSGSELQRQLLPSFFPVTDSSEGPAVRFQEWLIDVVTQVVPRYAAAVVLNQENVTQWLDAALFGGSGGPTPGNILVGSSVLRRTEQDSYALVPFQTLLTMSPEDFVAKFLRELLKTKLKVLSFGPNGSGAIWVEPDPNDKTAFGARVVIPSMPVPGLPNVVLRLGDEDDAWIKGSGGKVGDLSPGIAAYVPLKDEAGGGLVPDFGNLRLAVLNVGLDFVGRDRKPLVDFTRFTMGGIGPRGFMSLTLNGSNAPDIGFGVAARATGLGLSLSPTGLPKGGNPVAANLLGTGGTSKDSEEQTDKTSSATNPTFTALAAYSENLFVQLSNDDGSANPIIIPVQRNFGPIRLQNIGIGWEQSDYLLDLMVSGGLSLAGFNASVESLTVGIPVKTLTDLDQYRLDLQGLGIQFSSAAVTISGGFDKTTDPSLAYTGIASVVAAKFGLSALGSYAMMATTEDPKGPSAPSLFIFASLNAPLGPDPAFFITGLAGGFAYNRSLTLPSVGEVASYPLISIMKSGGFPADETPSEALRKLASIVAPSVGQYWLAAGFKFNTYQLFEGLALAVVQFGRTFEIDLLGTAAAGLPTTVGPEAALAYVELGIKAVIAPETGIISVEAQLTPNSFVLYKDVKLTGGFAFYLWLKNLPQKDGSTIPAGDFVVTLGGYNPAFAPPTYYPQVPRLGLQWQIDVSVGKVGITGGAYFALVPSAVMAGGYLNVSFQAGPIHAWLDAAANFIIQWQPFWFQVDIGVTVGVAFKTTVAGISITLSAELGASLLLEGPPTHGHVKIDWTIVSFTIPIGTAKTATTDEPLDWSAFEQSFVPTASKSEQGGMLPRAGAGNGETIYQPLNVAVERGRLGGSNEGGQDKEWILQAVPFSLRVNTALPATSFTFPAPEGRPAPPDIDGPKLGIRPMSEPNADTPVTVSIVDATGKIVDLASRRIALNKGVKGAPAAIWSQKPLDTNYAPPGTGMTIDGALAAVTLDANQYILTDTVPPFPIENLKYELGTPRQLPFAIKAVYGPAARYPQDMQDRAMRVLMSTIMAPEAIGARNAALTTLRAFGIAAPANPSLSVMATSADQVLVAPPLLARPGVFQAPLSTAGSTKVVTLSTPAKAAPTAPRAATAPRLLAVLHRYRAAGAPLTLVEGLSPARYATTDRLVDGGRLAASSTASHRLLGGGDSPALHPGTHVLWAVDDGHVLHLDGDRPVRLVCFDDRQVPLADVAAVADVYKLPEGTRLVLAQGLEGNDYGTRLGWQIDSPLLQVSTHALVGEGCVVRPAHLTCKRRHGRVQSRQLLDGQAMLTGNQVRRPDGGLAPGWVQTVFPGDCDRLEVRLSGPDDETAAEAGVRVTARYDDIPAVPGADRLVPDHIRRDGALWVLVYDLADKNDGAYLTTVVQPSGDGVRLLAVHAGRETGIGLNETAVGLAPAATDPKAPAGAPAAGDSPARLTPVAAAGHPDATALIRTAGVSRTRSGAV</sequence>
<evidence type="ECO:0000313" key="3">
    <source>
        <dbReference type="EMBL" id="PKU23894.1"/>
    </source>
</evidence>
<protein>
    <recommendedName>
        <fullName evidence="2">DUF6603 domain-containing protein</fullName>
    </recommendedName>
</protein>
<dbReference type="OrthoDB" id="535891at2"/>
<dbReference type="Proteomes" id="UP000233293">
    <property type="component" value="Unassembled WGS sequence"/>
</dbReference>
<dbReference type="EMBL" id="PIUM01000016">
    <property type="protein sequence ID" value="PKU23894.1"/>
    <property type="molecule type" value="Genomic_DNA"/>
</dbReference>